<organism evidence="2">
    <name type="scientific">uncultured Friedmanniella sp</name>
    <dbReference type="NCBI Taxonomy" id="335381"/>
    <lineage>
        <taxon>Bacteria</taxon>
        <taxon>Bacillati</taxon>
        <taxon>Actinomycetota</taxon>
        <taxon>Actinomycetes</taxon>
        <taxon>Propionibacteriales</taxon>
        <taxon>Nocardioidaceae</taxon>
        <taxon>Friedmanniella</taxon>
        <taxon>environmental samples</taxon>
    </lineage>
</organism>
<dbReference type="AlphaFoldDB" id="A0A6J4L8J1"/>
<sequence length="85" mass="9247">GAVPADHHRGPADDLLRGRGGPGSAARRPPDAPLALGRGHHLRAARRRRRLAAAGPAQRREPRQASSPPPADRPRRRHRLPPRPL</sequence>
<evidence type="ECO:0000256" key="1">
    <source>
        <dbReference type="SAM" id="MobiDB-lite"/>
    </source>
</evidence>
<name>A0A6J4L8J1_9ACTN</name>
<evidence type="ECO:0000313" key="2">
    <source>
        <dbReference type="EMBL" id="CAA9325760.1"/>
    </source>
</evidence>
<protein>
    <submittedName>
        <fullName evidence="2">Uncharacterized protein</fullName>
    </submittedName>
</protein>
<accession>A0A6J4L8J1</accession>
<feature type="region of interest" description="Disordered" evidence="1">
    <location>
        <begin position="1"/>
        <end position="85"/>
    </location>
</feature>
<feature type="compositionally biased region" description="Basic and acidic residues" evidence="1">
    <location>
        <begin position="1"/>
        <end position="17"/>
    </location>
</feature>
<dbReference type="EMBL" id="CADCTS010000414">
    <property type="protein sequence ID" value="CAA9325760.1"/>
    <property type="molecule type" value="Genomic_DNA"/>
</dbReference>
<feature type="compositionally biased region" description="Basic residues" evidence="1">
    <location>
        <begin position="74"/>
        <end position="85"/>
    </location>
</feature>
<reference evidence="2" key="1">
    <citation type="submission" date="2020-02" db="EMBL/GenBank/DDBJ databases">
        <authorList>
            <person name="Meier V. D."/>
        </authorList>
    </citation>
    <scope>NUCLEOTIDE SEQUENCE</scope>
    <source>
        <strain evidence="2">AVDCRST_MAG48</strain>
    </source>
</reference>
<feature type="compositionally biased region" description="Basic residues" evidence="1">
    <location>
        <begin position="38"/>
        <end position="51"/>
    </location>
</feature>
<gene>
    <name evidence="2" type="ORF">AVDCRST_MAG48-2893</name>
</gene>
<feature type="non-terminal residue" evidence="2">
    <location>
        <position position="85"/>
    </location>
</feature>
<proteinExistence type="predicted"/>
<feature type="non-terminal residue" evidence="2">
    <location>
        <position position="1"/>
    </location>
</feature>